<dbReference type="Proteomes" id="UP000252174">
    <property type="component" value="Unassembled WGS sequence"/>
</dbReference>
<keyword evidence="6 8" id="KW-0057">Aromatic amino acid biosynthesis</keyword>
<evidence type="ECO:0000256" key="7">
    <source>
        <dbReference type="ARBA" id="ARBA00049442"/>
    </source>
</evidence>
<comment type="caution">
    <text evidence="8">Lacks conserved residue(s) required for the propagation of feature annotation.</text>
</comment>
<evidence type="ECO:0000259" key="9">
    <source>
        <dbReference type="Pfam" id="PF01488"/>
    </source>
</evidence>
<dbReference type="EMBL" id="QPJU01000002">
    <property type="protein sequence ID" value="RCX10818.1"/>
    <property type="molecule type" value="Genomic_DNA"/>
</dbReference>
<dbReference type="SUPFAM" id="SSF51735">
    <property type="entry name" value="NAD(P)-binding Rossmann-fold domains"/>
    <property type="match status" value="1"/>
</dbReference>
<keyword evidence="4 8" id="KW-0521">NADP</keyword>
<evidence type="ECO:0000256" key="8">
    <source>
        <dbReference type="HAMAP-Rule" id="MF_00222"/>
    </source>
</evidence>
<comment type="subunit">
    <text evidence="8">Homodimer.</text>
</comment>
<dbReference type="Gene3D" id="3.40.50.720">
    <property type="entry name" value="NAD(P)-binding Rossmann-like Domain"/>
    <property type="match status" value="1"/>
</dbReference>
<dbReference type="InterPro" id="IPR013708">
    <property type="entry name" value="Shikimate_DH-bd_N"/>
</dbReference>
<dbReference type="EC" id="1.1.1.25" evidence="2 8"/>
<dbReference type="FunFam" id="3.40.50.10860:FF:000006">
    <property type="entry name" value="Shikimate dehydrogenase (NADP(+))"/>
    <property type="match status" value="1"/>
</dbReference>
<dbReference type="AlphaFoldDB" id="A0A369AR49"/>
<evidence type="ECO:0000256" key="3">
    <source>
        <dbReference type="ARBA" id="ARBA00022605"/>
    </source>
</evidence>
<feature type="binding site" evidence="8">
    <location>
        <position position="257"/>
    </location>
    <ligand>
        <name>NADP(+)</name>
        <dbReference type="ChEBI" id="CHEBI:58349"/>
    </ligand>
</feature>
<feature type="domain" description="SDH C-terminal" evidence="11">
    <location>
        <begin position="257"/>
        <end position="287"/>
    </location>
</feature>
<comment type="similarity">
    <text evidence="8">Belongs to the shikimate dehydrogenase family.</text>
</comment>
<dbReference type="GO" id="GO:0019632">
    <property type="term" value="P:shikimate metabolic process"/>
    <property type="evidence" value="ECO:0007669"/>
    <property type="project" value="InterPro"/>
</dbReference>
<dbReference type="InterPro" id="IPR022893">
    <property type="entry name" value="Shikimate_DH_fam"/>
</dbReference>
<dbReference type="GO" id="GO:0009073">
    <property type="term" value="P:aromatic amino acid family biosynthetic process"/>
    <property type="evidence" value="ECO:0007669"/>
    <property type="project" value="UniProtKB-KW"/>
</dbReference>
<feature type="binding site" evidence="8">
    <location>
        <position position="101"/>
    </location>
    <ligand>
        <name>shikimate</name>
        <dbReference type="ChEBI" id="CHEBI:36208"/>
    </ligand>
</feature>
<dbReference type="Pfam" id="PF08501">
    <property type="entry name" value="Shikimate_dh_N"/>
    <property type="match status" value="1"/>
</dbReference>
<evidence type="ECO:0000256" key="2">
    <source>
        <dbReference type="ARBA" id="ARBA00012962"/>
    </source>
</evidence>
<comment type="pathway">
    <text evidence="1 8">Metabolic intermediate biosynthesis; chorismate biosynthesis; chorismate from D-erythrose 4-phosphate and phosphoenolpyruvate: step 4/7.</text>
</comment>
<comment type="catalytic activity">
    <reaction evidence="7 8">
        <text>shikimate + NADP(+) = 3-dehydroshikimate + NADPH + H(+)</text>
        <dbReference type="Rhea" id="RHEA:17737"/>
        <dbReference type="ChEBI" id="CHEBI:15378"/>
        <dbReference type="ChEBI" id="CHEBI:16630"/>
        <dbReference type="ChEBI" id="CHEBI:36208"/>
        <dbReference type="ChEBI" id="CHEBI:57783"/>
        <dbReference type="ChEBI" id="CHEBI:58349"/>
        <dbReference type="EC" id="1.1.1.25"/>
    </reaction>
</comment>
<dbReference type="PANTHER" id="PTHR21089:SF1">
    <property type="entry name" value="BIFUNCTIONAL 3-DEHYDROQUINATE DEHYDRATASE_SHIKIMATE DEHYDROGENASE, CHLOROPLASTIC"/>
    <property type="match status" value="1"/>
</dbReference>
<dbReference type="Pfam" id="PF01488">
    <property type="entry name" value="Shikimate_DH"/>
    <property type="match status" value="1"/>
</dbReference>
<evidence type="ECO:0000313" key="13">
    <source>
        <dbReference type="Proteomes" id="UP000252174"/>
    </source>
</evidence>
<dbReference type="Pfam" id="PF18317">
    <property type="entry name" value="SDH_C"/>
    <property type="match status" value="1"/>
</dbReference>
<dbReference type="NCBIfam" id="NF001310">
    <property type="entry name" value="PRK00258.1-2"/>
    <property type="match status" value="1"/>
</dbReference>
<dbReference type="SUPFAM" id="SSF53223">
    <property type="entry name" value="Aminoacid dehydrogenase-like, N-terminal domain"/>
    <property type="match status" value="1"/>
</dbReference>
<feature type="binding site" evidence="8">
    <location>
        <begin position="166"/>
        <end position="171"/>
    </location>
    <ligand>
        <name>NADP(+)</name>
        <dbReference type="ChEBI" id="CHEBI:58349"/>
    </ligand>
</feature>
<dbReference type="Gene3D" id="3.40.50.10860">
    <property type="entry name" value="Leucine Dehydrogenase, chain A, domain 1"/>
    <property type="match status" value="1"/>
</dbReference>
<protein>
    <recommendedName>
        <fullName evidence="2 8">Shikimate dehydrogenase (NADP(+))</fullName>
        <shortName evidence="8">SDH</shortName>
        <ecNumber evidence="2 8">1.1.1.25</ecNumber>
    </recommendedName>
</protein>
<feature type="binding site" evidence="8">
    <location>
        <position position="236"/>
    </location>
    <ligand>
        <name>shikimate</name>
        <dbReference type="ChEBI" id="CHEBI:36208"/>
    </ligand>
</feature>
<feature type="binding site" evidence="8">
    <location>
        <position position="117"/>
    </location>
    <ligand>
        <name>shikimate</name>
        <dbReference type="ChEBI" id="CHEBI:36208"/>
    </ligand>
</feature>
<proteinExistence type="inferred from homology"/>
<evidence type="ECO:0000259" key="10">
    <source>
        <dbReference type="Pfam" id="PF08501"/>
    </source>
</evidence>
<keyword evidence="3 8" id="KW-0028">Amino-acid biosynthesis</keyword>
<evidence type="ECO:0000256" key="5">
    <source>
        <dbReference type="ARBA" id="ARBA00023002"/>
    </source>
</evidence>
<feature type="binding site" evidence="8">
    <location>
        <position position="76"/>
    </location>
    <ligand>
        <name>shikimate</name>
        <dbReference type="ChEBI" id="CHEBI:36208"/>
    </ligand>
</feature>
<feature type="domain" description="Quinate/shikimate 5-dehydrogenase/glutamyl-tRNA reductase" evidence="9">
    <location>
        <begin position="132"/>
        <end position="212"/>
    </location>
</feature>
<feature type="active site" description="Proton acceptor" evidence="8">
    <location>
        <position position="80"/>
    </location>
</feature>
<dbReference type="InterPro" id="IPR041121">
    <property type="entry name" value="SDH_C"/>
</dbReference>
<dbReference type="RefSeq" id="WP_114482403.1">
    <property type="nucleotide sequence ID" value="NZ_QPJU01000002.1"/>
</dbReference>
<feature type="binding site" evidence="8">
    <location>
        <position position="234"/>
    </location>
    <ligand>
        <name>NADP(+)</name>
        <dbReference type="ChEBI" id="CHEBI:58349"/>
    </ligand>
</feature>
<feature type="binding site" evidence="8">
    <location>
        <begin position="29"/>
        <end position="31"/>
    </location>
    <ligand>
        <name>shikimate</name>
        <dbReference type="ChEBI" id="CHEBI:36208"/>
    </ligand>
</feature>
<reference evidence="12 13" key="1">
    <citation type="submission" date="2018-07" db="EMBL/GenBank/DDBJ databases">
        <title>Genomic Encyclopedia of Type Strains, Phase IV (KMG-IV): sequencing the most valuable type-strain genomes for metagenomic binning, comparative biology and taxonomic classification.</title>
        <authorList>
            <person name="Goeker M."/>
        </authorList>
    </citation>
    <scope>NUCLEOTIDE SEQUENCE [LARGE SCALE GENOMIC DNA]</scope>
    <source>
        <strain evidence="12 13">DSM 100911</strain>
    </source>
</reference>
<organism evidence="12 13">
    <name type="scientific">Extensimonas vulgaris</name>
    <dbReference type="NCBI Taxonomy" id="1031594"/>
    <lineage>
        <taxon>Bacteria</taxon>
        <taxon>Pseudomonadati</taxon>
        <taxon>Pseudomonadota</taxon>
        <taxon>Betaproteobacteria</taxon>
        <taxon>Burkholderiales</taxon>
        <taxon>Comamonadaceae</taxon>
        <taxon>Extensimonas</taxon>
    </lineage>
</organism>
<dbReference type="NCBIfam" id="TIGR00507">
    <property type="entry name" value="aroE"/>
    <property type="match status" value="1"/>
</dbReference>
<gene>
    <name evidence="8" type="primary">aroE</name>
    <name evidence="12" type="ORF">DFR45_102220</name>
</gene>
<dbReference type="HAMAP" id="MF_00222">
    <property type="entry name" value="Shikimate_DH_AroE"/>
    <property type="match status" value="1"/>
</dbReference>
<comment type="function">
    <text evidence="8">Involved in the biosynthesis of the chorismate, which leads to the biosynthesis of aromatic amino acids. Catalyzes the reversible NADPH linked reduction of 3-dehydroshikimate (DHSA) to yield shikimate (SA).</text>
</comment>
<keyword evidence="5 8" id="KW-0560">Oxidoreductase</keyword>
<feature type="binding site" evidence="8">
    <location>
        <begin position="142"/>
        <end position="146"/>
    </location>
    <ligand>
        <name>NADP(+)</name>
        <dbReference type="ChEBI" id="CHEBI:58349"/>
    </ligand>
</feature>
<sequence>MTLAATPTPVPSTAAPDLYCVMGHPVAHSRSPAIHRRFAELTGQHIAYDACLLPLDGFAQGVRDFIARGGRGCNVTVPFKHEAAQIATQRSARVALAGAANTLMFMAGGGIYADNTDGLGLVADITRNAGVALAGRDVLLVGAGGAAAGVLGPLIEAGVRRLTVANRTLARAQALVQAHADLAKLLKVELLAQSPQALEADFDVVINATASSLAGAEVPVPARVLRPGSLAYDMMYGPAAQGFLRWAQQHGAHPRDGLGMLVEQAAESFALWRGVRPPAAQVLAELQAQLQAEVPAAAPVQAPAQPPATLRKA</sequence>
<accession>A0A369AR49</accession>
<dbReference type="OrthoDB" id="9776868at2"/>
<evidence type="ECO:0000256" key="6">
    <source>
        <dbReference type="ARBA" id="ARBA00023141"/>
    </source>
</evidence>
<dbReference type="CDD" id="cd01065">
    <property type="entry name" value="NAD_bind_Shikimate_DH"/>
    <property type="match status" value="1"/>
</dbReference>
<feature type="binding site" evidence="8">
    <location>
        <position position="264"/>
    </location>
    <ligand>
        <name>shikimate</name>
        <dbReference type="ChEBI" id="CHEBI:36208"/>
    </ligand>
</feature>
<evidence type="ECO:0000259" key="11">
    <source>
        <dbReference type="Pfam" id="PF18317"/>
    </source>
</evidence>
<evidence type="ECO:0000256" key="1">
    <source>
        <dbReference type="ARBA" id="ARBA00004871"/>
    </source>
</evidence>
<dbReference type="InterPro" id="IPR046346">
    <property type="entry name" value="Aminoacid_DH-like_N_sf"/>
</dbReference>
<dbReference type="GO" id="GO:0050661">
    <property type="term" value="F:NADP binding"/>
    <property type="evidence" value="ECO:0007669"/>
    <property type="project" value="InterPro"/>
</dbReference>
<dbReference type="GO" id="GO:0008652">
    <property type="term" value="P:amino acid biosynthetic process"/>
    <property type="evidence" value="ECO:0007669"/>
    <property type="project" value="UniProtKB-KW"/>
</dbReference>
<dbReference type="PANTHER" id="PTHR21089">
    <property type="entry name" value="SHIKIMATE DEHYDROGENASE"/>
    <property type="match status" value="1"/>
</dbReference>
<dbReference type="InterPro" id="IPR011342">
    <property type="entry name" value="Shikimate_DH"/>
</dbReference>
<dbReference type="UniPathway" id="UPA00053">
    <property type="reaction ID" value="UER00087"/>
</dbReference>
<dbReference type="InterPro" id="IPR006151">
    <property type="entry name" value="Shikm_DH/Glu-tRNA_Rdtase"/>
</dbReference>
<dbReference type="GO" id="GO:0004764">
    <property type="term" value="F:shikimate 3-dehydrogenase (NADP+) activity"/>
    <property type="evidence" value="ECO:0007669"/>
    <property type="project" value="UniProtKB-UniRule"/>
</dbReference>
<comment type="caution">
    <text evidence="12">The sequence shown here is derived from an EMBL/GenBank/DDBJ whole genome shotgun (WGS) entry which is preliminary data.</text>
</comment>
<name>A0A369AR49_9BURK</name>
<dbReference type="GO" id="GO:0009423">
    <property type="term" value="P:chorismate biosynthetic process"/>
    <property type="evidence" value="ECO:0007669"/>
    <property type="project" value="UniProtKB-UniRule"/>
</dbReference>
<evidence type="ECO:0000313" key="12">
    <source>
        <dbReference type="EMBL" id="RCX10818.1"/>
    </source>
</evidence>
<evidence type="ECO:0000256" key="4">
    <source>
        <dbReference type="ARBA" id="ARBA00022857"/>
    </source>
</evidence>
<dbReference type="GO" id="GO:0005829">
    <property type="term" value="C:cytosol"/>
    <property type="evidence" value="ECO:0007669"/>
    <property type="project" value="TreeGrafter"/>
</dbReference>
<dbReference type="InterPro" id="IPR036291">
    <property type="entry name" value="NAD(P)-bd_dom_sf"/>
</dbReference>
<keyword evidence="13" id="KW-1185">Reference proteome</keyword>
<feature type="domain" description="Shikimate dehydrogenase substrate binding N-terminal" evidence="10">
    <location>
        <begin position="21"/>
        <end position="103"/>
    </location>
</feature>